<feature type="non-terminal residue" evidence="2">
    <location>
        <position position="1"/>
    </location>
</feature>
<accession>A0A9R1GKH7</accession>
<dbReference type="OrthoDB" id="626749at2759"/>
<sequence length="76" mass="7820">PRLGEAAVNVADGAGAAGLDLFQSKEMRVEQNSEAEALQLSRTERSSGARRGVPQTEGARGGGRGGGRRVELELAG</sequence>
<protein>
    <submittedName>
        <fullName evidence="2">Uncharacterized protein</fullName>
    </submittedName>
</protein>
<evidence type="ECO:0000313" key="2">
    <source>
        <dbReference type="EMBL" id="KAF7048749.1"/>
    </source>
</evidence>
<dbReference type="Proteomes" id="UP000815260">
    <property type="component" value="Chromosome 4B"/>
</dbReference>
<evidence type="ECO:0000256" key="1">
    <source>
        <dbReference type="SAM" id="MobiDB-lite"/>
    </source>
</evidence>
<comment type="caution">
    <text evidence="2">The sequence shown here is derived from an EMBL/GenBank/DDBJ whole genome shotgun (WGS) entry which is preliminary data.</text>
</comment>
<dbReference type="EMBL" id="CM022221">
    <property type="protein sequence ID" value="KAF7048749.1"/>
    <property type="molecule type" value="Genomic_DNA"/>
</dbReference>
<feature type="region of interest" description="Disordered" evidence="1">
    <location>
        <begin position="30"/>
        <end position="76"/>
    </location>
</feature>
<organism evidence="2">
    <name type="scientific">Triticum aestivum</name>
    <name type="common">Wheat</name>
    <dbReference type="NCBI Taxonomy" id="4565"/>
    <lineage>
        <taxon>Eukaryota</taxon>
        <taxon>Viridiplantae</taxon>
        <taxon>Streptophyta</taxon>
        <taxon>Embryophyta</taxon>
        <taxon>Tracheophyta</taxon>
        <taxon>Spermatophyta</taxon>
        <taxon>Magnoliopsida</taxon>
        <taxon>Liliopsida</taxon>
        <taxon>Poales</taxon>
        <taxon>Poaceae</taxon>
        <taxon>BOP clade</taxon>
        <taxon>Pooideae</taxon>
        <taxon>Triticodae</taxon>
        <taxon>Triticeae</taxon>
        <taxon>Triticinae</taxon>
        <taxon>Triticum</taxon>
    </lineage>
</organism>
<proteinExistence type="predicted"/>
<dbReference type="AlphaFoldDB" id="A0A9R1GKH7"/>
<feature type="non-terminal residue" evidence="2">
    <location>
        <position position="76"/>
    </location>
</feature>
<name>A0A9R1GKH7_WHEAT</name>
<reference evidence="2" key="2">
    <citation type="submission" date="2020-03" db="EMBL/GenBank/DDBJ databases">
        <title>The second near-complete assembly of the hexaploid bread wheat (Triticum aestivum) genome.</title>
        <authorList>
            <person name="Zimin A.V."/>
            <person name="Puiu D."/>
            <person name="Shumante A."/>
            <person name="Alonge M."/>
            <person name="Salzberg S.L."/>
        </authorList>
    </citation>
    <scope>NUCLEOTIDE SEQUENCE</scope>
    <source>
        <tissue evidence="2">Leaf</tissue>
    </source>
</reference>
<reference evidence="2" key="1">
    <citation type="journal article" date="2017" name="Gigascience">
        <title>The first near-complete assembly of the hexaploid bread wheat genome, Triticum aestivum.</title>
        <authorList>
            <person name="Zimin A.V."/>
            <person name="Puiu D."/>
            <person name="Hall R."/>
            <person name="Kingan S."/>
            <person name="Clavijo B.J."/>
            <person name="Salzberg S.L."/>
        </authorList>
    </citation>
    <scope>NUCLEOTIDE SEQUENCE</scope>
    <source>
        <tissue evidence="2">Leaf</tissue>
    </source>
</reference>
<gene>
    <name evidence="2" type="ORF">CFC21_057446</name>
</gene>